<protein>
    <recommendedName>
        <fullName evidence="3">Secreted protein</fullName>
    </recommendedName>
</protein>
<name>A0ABV0YAW2_9TELE</name>
<evidence type="ECO:0000313" key="1">
    <source>
        <dbReference type="EMBL" id="MEQ2290887.1"/>
    </source>
</evidence>
<dbReference type="EMBL" id="JAHRIP010028612">
    <property type="protein sequence ID" value="MEQ2290887.1"/>
    <property type="molecule type" value="Genomic_DNA"/>
</dbReference>
<keyword evidence="2" id="KW-1185">Reference proteome</keyword>
<proteinExistence type="predicted"/>
<evidence type="ECO:0008006" key="3">
    <source>
        <dbReference type="Google" id="ProtNLM"/>
    </source>
</evidence>
<comment type="caution">
    <text evidence="1">The sequence shown here is derived from an EMBL/GenBank/DDBJ whole genome shotgun (WGS) entry which is preliminary data.</text>
</comment>
<evidence type="ECO:0000313" key="2">
    <source>
        <dbReference type="Proteomes" id="UP001469553"/>
    </source>
</evidence>
<organism evidence="1 2">
    <name type="scientific">Ameca splendens</name>
    <dbReference type="NCBI Taxonomy" id="208324"/>
    <lineage>
        <taxon>Eukaryota</taxon>
        <taxon>Metazoa</taxon>
        <taxon>Chordata</taxon>
        <taxon>Craniata</taxon>
        <taxon>Vertebrata</taxon>
        <taxon>Euteleostomi</taxon>
        <taxon>Actinopterygii</taxon>
        <taxon>Neopterygii</taxon>
        <taxon>Teleostei</taxon>
        <taxon>Neoteleostei</taxon>
        <taxon>Acanthomorphata</taxon>
        <taxon>Ovalentaria</taxon>
        <taxon>Atherinomorphae</taxon>
        <taxon>Cyprinodontiformes</taxon>
        <taxon>Goodeidae</taxon>
        <taxon>Ameca</taxon>
    </lineage>
</organism>
<reference evidence="1 2" key="1">
    <citation type="submission" date="2021-06" db="EMBL/GenBank/DDBJ databases">
        <authorList>
            <person name="Palmer J.M."/>
        </authorList>
    </citation>
    <scope>NUCLEOTIDE SEQUENCE [LARGE SCALE GENOMIC DNA]</scope>
    <source>
        <strain evidence="1 2">AS_MEX2019</strain>
        <tissue evidence="1">Muscle</tissue>
    </source>
</reference>
<dbReference type="Proteomes" id="UP001469553">
    <property type="component" value="Unassembled WGS sequence"/>
</dbReference>
<sequence>MNRLCSFYFCFVYFGNDFIRFLSINFGNLILHRKYVNVIPFICRLMAKPCLDMLVIVSHKKFGVLDVGVALLIHTDAVKGGQSFLCVCVFQVCVWMCEKVRP</sequence>
<gene>
    <name evidence="1" type="ORF">AMECASPLE_007729</name>
</gene>
<accession>A0ABV0YAW2</accession>